<organism evidence="1 2">
    <name type="scientific">Halteria grandinella</name>
    <dbReference type="NCBI Taxonomy" id="5974"/>
    <lineage>
        <taxon>Eukaryota</taxon>
        <taxon>Sar</taxon>
        <taxon>Alveolata</taxon>
        <taxon>Ciliophora</taxon>
        <taxon>Intramacronucleata</taxon>
        <taxon>Spirotrichea</taxon>
        <taxon>Stichotrichia</taxon>
        <taxon>Sporadotrichida</taxon>
        <taxon>Halteriidae</taxon>
        <taxon>Halteria</taxon>
    </lineage>
</organism>
<dbReference type="Proteomes" id="UP000785679">
    <property type="component" value="Unassembled WGS sequence"/>
</dbReference>
<protein>
    <submittedName>
        <fullName evidence="1">Uncharacterized protein</fullName>
    </submittedName>
</protein>
<comment type="caution">
    <text evidence="1">The sequence shown here is derived from an EMBL/GenBank/DDBJ whole genome shotgun (WGS) entry which is preliminary data.</text>
</comment>
<evidence type="ECO:0000313" key="2">
    <source>
        <dbReference type="Proteomes" id="UP000785679"/>
    </source>
</evidence>
<keyword evidence="2" id="KW-1185">Reference proteome</keyword>
<sequence>MELCLTDPLRPRLSEETKMKVLAFHVGIQHNITLLCQRRDIEVIQKEIQSKQRDFDILKRLDQAFIQASQNATPFLEQQQQQPSVFQQYGPGVQRAQESMSHIMKLISQNRALGLVQRQIQPFLSSQLMTEEQTGHNFTNSSVGNALGANQVDQNSQVPSGQRESRFSSLSQLGDQQLLSILNDLKQQGGPPMQ</sequence>
<dbReference type="AlphaFoldDB" id="A0A8J8NYK1"/>
<evidence type="ECO:0000313" key="1">
    <source>
        <dbReference type="EMBL" id="TNV82630.1"/>
    </source>
</evidence>
<reference evidence="1" key="1">
    <citation type="submission" date="2019-06" db="EMBL/GenBank/DDBJ databases">
        <authorList>
            <person name="Zheng W."/>
        </authorList>
    </citation>
    <scope>NUCLEOTIDE SEQUENCE</scope>
    <source>
        <strain evidence="1">QDHG01</strain>
    </source>
</reference>
<gene>
    <name evidence="1" type="ORF">FGO68_gene9149</name>
</gene>
<dbReference type="EMBL" id="RRYP01004737">
    <property type="protein sequence ID" value="TNV82630.1"/>
    <property type="molecule type" value="Genomic_DNA"/>
</dbReference>
<accession>A0A8J8NYK1</accession>
<proteinExistence type="predicted"/>
<name>A0A8J8NYK1_HALGN</name>